<feature type="compositionally biased region" description="Basic residues" evidence="1">
    <location>
        <begin position="2639"/>
        <end position="2656"/>
    </location>
</feature>
<accession>A0A0R3SV09</accession>
<feature type="compositionally biased region" description="Basic and acidic residues" evidence="1">
    <location>
        <begin position="2097"/>
        <end position="2112"/>
    </location>
</feature>
<sequence>MIDQALHNYRPSPNEIEKIRAAEVMKRRKIRILQVIFYYHLIIVKEAQKLQNQKIINDVMLLRKKQRALDCTMERFGNAHQVASTWKDPVTEEEKRQIESRVVEQKRYEEACNDLKLNRSISQREAEMRLRFRETALETERKRAAAIAALPSPQPDPLESHFKNNFMGCTLCPREKPKEYHLVIEVDSSKQRNLTSDNIRMKIEKSRCDVSVSRRTEAISGNAENAFAAALAENERTEIERQRAARIAAEAALKAQIRDQLALKRAKAMQEYQQLVQQIDSIPTSNAYKLQLSLSDEGCFEHLEERYPCSDLSRLGPGERAYLPPLVISVHQSTSFQPLQSSPILKQPSNEEYPQDFLISMDQIGEDSQETDKYVPKLGNIRFSTSPEIIELESGRKTASSTSHEPSDYEKKKKELDSEVESLDKEIQEIRELYANNLQTKLHGQKIEQKLQPQEHLSEPLLQVLDEQPTMLESTEHRLDEVHFYPISNNGDNEVHQTEPYLLPSSAANGHSVSVEVQAGEALKLDTGNTERICESFQSSDSVTLTGSSPSTPSIKNEKDNTFLATETAKPKTISISDSLRRRAAVLIHRQKERIRSLKEGTILTPPSSGVSSGSSTDFELPPPPSPPQNESESLSMTISLNSHPSSSLYVSTPVDISLTSSDRPVIDNQSGPGQTTRSVSTKQKILQNYLKVKKIAPLASDDSKALFATHSQSNNSFVLPGVLKPPKLAITNLSVIPEEEASQHSNISCIREGVASISLDSSSSYLDNVNTNSSSLRNAELVEPDGSELENESSAGLSPLLHSLTHSKSDVAVKICSSGHSPCYFTELSSLSSKINTAKGNEEVIHHSRPSLQENESSIPISPISIGSTNSESEPAVKIIYPGQTIGHLTEFLSHHTLPNSQSDSELDLCSVSSGSMKRKIAVVKSERNSESRQKTTSSSHSKPSVNHSTPSHRKIAFVKSTTESESGGVQTNAKSDLTYSNSGAYPSANFQLWSYESAVFSGGSNATLKMVKSLTPDAATGCVIKSPTALTCTPSPNRNGVWFQSTKYNLQHLGSGDSPQNLANSLETVSTSNASSRPSNQFSNLSSASSAGKESSQFPTQSSNTATTLQILRNALSSELQSGSNRSNQQRHTSASTLTLLRHEDEPLSPISSDLSSLLYSSNSPSTSSCKNEPFSGKIISTSVNPTQIQPEVICEVIPRSSIENESIPNSSSPPSNKFNVSSFASSPHNDLNHLRNSNAATTLEILREDGQSGSDKSSQQRSTSASTLALLKRHGEPSSFLQSDLINLENSPAATTLSILRDGLSTIDIQSTSDRPSQLQRYTSASTLTLLRRQELSSSLCSNNSNDKEKEESFRKTPPALEIRCQESTQSSGSTLKQLRCESIKSNSYRSTTETNVKCTSSPGCQETKFDNSSTNLENPIFYSLTDFCLSTNAIADSKECKDCEETDCEDEITMTSCSSCDFSVEQGRCHEEDSVACAIKNVLNASLCPLAGRTATRFYSATSCKAIEFSVTPQISSPKGMHISPTVNMKAATSNKTVTGQFISNTTGKVNRKTVIDVAKEEHINEVRVNATISLRSGAVAKHSMAGSGKGTSEAVPTRTTYDKFAGIQDGEEITTIEKRSNIPETEIFMERIQNPPNEMNTTVSSEVDIHGKTDSFESTFNGHTDIENDVSLHPPVKSNDLKIALERRIGRRELESDAAKFGGKQNEATSNVAQIDSGPLESPISAPVMRKKLSDPIVSSEDVLEQRGKNDPSEEYLKMFNRDEIDSKSIHVTLPDIPTSSEQYQNTDGEAKFAEKIGSFKSNEKNSEDSSAQFRSENAKHIPATHVRGSKLFRSKTTSKDSNVSFDDTVRFQDVGKREKEVKPVAERLKAFESKPDSSGKVETHNTAESEQSMTSDGSEPKFHSLENEKICDLEHERNTDRDNHITVFSPKEGQISTSETYQGKPTRSTDEYSVDTGIKVSLNFDVDVGSEKSSDNGEKQVQWKIDERNINIMDDQLTSTSSSKKETMAEADGIANSIDSQVALLRNASLKITKSSTPLKPRSIRSPSDLAKANLKTGPKSLFLSRDTSSTKAYESKSQGLSRSLPYIPADMEKHVEDSDGMKRDAPGIPTSGFKSGSSGGAPSKGIRAVSPTKRPTPSVLKSISPKNARFRDLGLEGSKVTEVVSPRTGGITEDSEIESSMQIDRLVTSTSRSKPDSPRDEEKRALNVPSNHKSDQKEIPSPLKKPTSPTSKPGSPKDEKRRVLGVSSKYKLDQRGNRSVSPVSKPSFPKERQILDVDMRSSKATATVSPIIGKAAQITTAPRENKIASVSAKTSRDSVTKPILASNVLISPRRSGVSPSGIPYNRETTDSSEVSPKTNILSKTVFGKARLLHSAEAVGTVKPTGYVSNVIKPTELKSLRGSTSSKKGTLGDFRKTSPIAEISPNAIGKDSAFRNLDKIRSGRSKSPEVNYVKTSPSWKNWQTNMQKNIPMGAGLGRKGSKSPSVKSDTLGESADSESGEAKGEISRISDEEDIEKKDSSLIDQVKSDTDAPEIKTQQNDFAAEEIENDQDMMPSISDPEATDTKDTKVISNVISDSEEKTTESDERANDQSANKDKLKLLKKDKAVISIEKSPRNRSPTEAQRASKTPSRSPHHYPRSKVRSPFWKKKYHIGGRSHTLPKLIDKDIDMKGERTTSKSKQMADLPGFLASDTAASLARKEKIIRRLKERELLSSVSAGQSITITPAYILPQREATESSFAN</sequence>
<feature type="compositionally biased region" description="Basic and acidic residues" evidence="1">
    <location>
        <begin position="2200"/>
        <end position="2212"/>
    </location>
</feature>
<feature type="region of interest" description="Disordered" evidence="1">
    <location>
        <begin position="661"/>
        <end position="681"/>
    </location>
</feature>
<feature type="region of interest" description="Disordered" evidence="1">
    <location>
        <begin position="1921"/>
        <end position="1958"/>
    </location>
</feature>
<feature type="compositionally biased region" description="Polar residues" evidence="1">
    <location>
        <begin position="2072"/>
        <end position="2088"/>
    </location>
</feature>
<dbReference type="OrthoDB" id="6263008at2759"/>
<gene>
    <name evidence="2" type="ORF">HDID_LOCUS9373</name>
</gene>
<feature type="compositionally biased region" description="Polar residues" evidence="1">
    <location>
        <begin position="1940"/>
        <end position="1952"/>
    </location>
</feature>
<feature type="compositionally biased region" description="Basic and acidic residues" evidence="1">
    <location>
        <begin position="926"/>
        <end position="935"/>
    </location>
</feature>
<feature type="region of interest" description="Disordered" evidence="1">
    <location>
        <begin position="1206"/>
        <end position="1237"/>
    </location>
</feature>
<feature type="compositionally biased region" description="Polar residues" evidence="1">
    <location>
        <begin position="1894"/>
        <end position="1903"/>
    </location>
</feature>
<feature type="compositionally biased region" description="Polar residues" evidence="1">
    <location>
        <begin position="537"/>
        <end position="555"/>
    </location>
</feature>
<feature type="compositionally biased region" description="Polar residues" evidence="1">
    <location>
        <begin position="2623"/>
        <end position="2638"/>
    </location>
</feature>
<feature type="compositionally biased region" description="Polar residues" evidence="1">
    <location>
        <begin position="2185"/>
        <end position="2199"/>
    </location>
</feature>
<feature type="compositionally biased region" description="Basic and acidic residues" evidence="1">
    <location>
        <begin position="1349"/>
        <end position="1358"/>
    </location>
</feature>
<evidence type="ECO:0000256" key="1">
    <source>
        <dbReference type="SAM" id="MobiDB-lite"/>
    </source>
</evidence>
<feature type="compositionally biased region" description="Polar residues" evidence="1">
    <location>
        <begin position="2140"/>
        <end position="2152"/>
    </location>
</feature>
<feature type="compositionally biased region" description="Basic and acidic residues" evidence="1">
    <location>
        <begin position="1921"/>
        <end position="1930"/>
    </location>
</feature>
<proteinExistence type="predicted"/>
<feature type="compositionally biased region" description="Polar residues" evidence="1">
    <location>
        <begin position="1059"/>
        <end position="1080"/>
    </location>
</feature>
<dbReference type="Proteomes" id="UP000274504">
    <property type="component" value="Unassembled WGS sequence"/>
</dbReference>
<feature type="region of interest" description="Disordered" evidence="1">
    <location>
        <begin position="598"/>
        <end position="635"/>
    </location>
</feature>
<dbReference type="EMBL" id="UYSG01011277">
    <property type="protein sequence ID" value="VDL61691.1"/>
    <property type="molecule type" value="Genomic_DNA"/>
</dbReference>
<feature type="region of interest" description="Disordered" evidence="1">
    <location>
        <begin position="1862"/>
        <end position="1909"/>
    </location>
</feature>
<feature type="compositionally biased region" description="Low complexity" evidence="1">
    <location>
        <begin position="2118"/>
        <end position="2132"/>
    </location>
</feature>
<feature type="region of interest" description="Disordered" evidence="1">
    <location>
        <begin position="537"/>
        <end position="560"/>
    </location>
</feature>
<reference evidence="2 3" key="2">
    <citation type="submission" date="2018-11" db="EMBL/GenBank/DDBJ databases">
        <authorList>
            <consortium name="Pathogen Informatics"/>
        </authorList>
    </citation>
    <scope>NUCLEOTIDE SEQUENCE [LARGE SCALE GENOMIC DNA]</scope>
</reference>
<feature type="compositionally biased region" description="Basic and acidic residues" evidence="1">
    <location>
        <begin position="405"/>
        <end position="417"/>
    </location>
</feature>
<feature type="region of interest" description="Disordered" evidence="1">
    <location>
        <begin position="2475"/>
        <end position="2656"/>
    </location>
</feature>
<dbReference type="WBParaSite" id="HDID_0000937501-mRNA-1">
    <property type="protein sequence ID" value="HDID_0000937501-mRNA-1"/>
    <property type="gene ID" value="HDID_0000937501"/>
</dbReference>
<reference evidence="4" key="1">
    <citation type="submission" date="2016-04" db="UniProtKB">
        <authorList>
            <consortium name="WormBaseParasite"/>
        </authorList>
    </citation>
    <scope>IDENTIFICATION</scope>
</reference>
<feature type="region of interest" description="Disordered" evidence="1">
    <location>
        <begin position="1805"/>
        <end position="1825"/>
    </location>
</feature>
<feature type="compositionally biased region" description="Low complexity" evidence="1">
    <location>
        <begin position="2227"/>
        <end position="2241"/>
    </location>
</feature>
<feature type="compositionally biased region" description="Low complexity" evidence="1">
    <location>
        <begin position="936"/>
        <end position="951"/>
    </location>
</feature>
<feature type="region of interest" description="Disordered" evidence="1">
    <location>
        <begin position="1343"/>
        <end position="1364"/>
    </location>
</feature>
<feature type="region of interest" description="Disordered" evidence="1">
    <location>
        <begin position="1056"/>
        <end position="1106"/>
    </location>
</feature>
<feature type="region of interest" description="Disordered" evidence="1">
    <location>
        <begin position="392"/>
        <end position="417"/>
    </location>
</feature>
<evidence type="ECO:0000313" key="4">
    <source>
        <dbReference type="WBParaSite" id="HDID_0000937501-mRNA-1"/>
    </source>
</evidence>
<evidence type="ECO:0000313" key="2">
    <source>
        <dbReference type="EMBL" id="VDL61691.1"/>
    </source>
</evidence>
<feature type="compositionally biased region" description="Basic and acidic residues" evidence="1">
    <location>
        <begin position="1862"/>
        <end position="1893"/>
    </location>
</feature>
<feature type="region of interest" description="Disordered" evidence="1">
    <location>
        <begin position="923"/>
        <end position="955"/>
    </location>
</feature>
<feature type="region of interest" description="Disordered" evidence="1">
    <location>
        <begin position="2067"/>
        <end position="2283"/>
    </location>
</feature>
<protein>
    <submittedName>
        <fullName evidence="4">CCDC50_N domain-containing protein</fullName>
    </submittedName>
</protein>
<feature type="compositionally biased region" description="Low complexity" evidence="1">
    <location>
        <begin position="1206"/>
        <end position="1219"/>
    </location>
</feature>
<feature type="compositionally biased region" description="Basic and acidic residues" evidence="1">
    <location>
        <begin position="2584"/>
        <end position="2613"/>
    </location>
</feature>
<feature type="compositionally biased region" description="Polar residues" evidence="1">
    <location>
        <begin position="1220"/>
        <end position="1237"/>
    </location>
</feature>
<evidence type="ECO:0000313" key="3">
    <source>
        <dbReference type="Proteomes" id="UP000274504"/>
    </source>
</evidence>
<feature type="compositionally biased region" description="Basic and acidic residues" evidence="1">
    <location>
        <begin position="2506"/>
        <end position="2540"/>
    </location>
</feature>
<feature type="region of interest" description="Disordered" evidence="1">
    <location>
        <begin position="1707"/>
        <end position="1732"/>
    </location>
</feature>
<organism evidence="4">
    <name type="scientific">Hymenolepis diminuta</name>
    <name type="common">Rat tapeworm</name>
    <dbReference type="NCBI Taxonomy" id="6216"/>
    <lineage>
        <taxon>Eukaryota</taxon>
        <taxon>Metazoa</taxon>
        <taxon>Spiralia</taxon>
        <taxon>Lophotrochozoa</taxon>
        <taxon>Platyhelminthes</taxon>
        <taxon>Cestoda</taxon>
        <taxon>Eucestoda</taxon>
        <taxon>Cyclophyllidea</taxon>
        <taxon>Hymenolepididae</taxon>
        <taxon>Hymenolepis</taxon>
    </lineage>
</organism>
<feature type="region of interest" description="Disordered" evidence="1">
    <location>
        <begin position="2342"/>
        <end position="2363"/>
    </location>
</feature>
<name>A0A0R3SV09_HYMDI</name>
<feature type="compositionally biased region" description="Low complexity" evidence="1">
    <location>
        <begin position="1081"/>
        <end position="1100"/>
    </location>
</feature>